<evidence type="ECO:0000256" key="11">
    <source>
        <dbReference type="ARBA" id="ARBA00023136"/>
    </source>
</evidence>
<dbReference type="GO" id="GO:1903607">
    <property type="term" value="P:cytochrome c biosynthetic process"/>
    <property type="evidence" value="ECO:0007669"/>
    <property type="project" value="TreeGrafter"/>
</dbReference>
<evidence type="ECO:0000256" key="5">
    <source>
        <dbReference type="ARBA" id="ARBA00022448"/>
    </source>
</evidence>
<evidence type="ECO:0000256" key="10">
    <source>
        <dbReference type="ARBA" id="ARBA00022989"/>
    </source>
</evidence>
<evidence type="ECO:0000256" key="4">
    <source>
        <dbReference type="ARBA" id="ARBA00016461"/>
    </source>
</evidence>
<dbReference type="PANTHER" id="PTHR37531:SF1">
    <property type="entry name" value="HEME EXPORTER PROTEIN D"/>
    <property type="match status" value="1"/>
</dbReference>
<evidence type="ECO:0000256" key="13">
    <source>
        <dbReference type="SAM" id="MobiDB-lite"/>
    </source>
</evidence>
<feature type="region of interest" description="Disordered" evidence="13">
    <location>
        <begin position="34"/>
        <end position="83"/>
    </location>
</feature>
<dbReference type="InterPro" id="IPR007078">
    <property type="entry name" value="Haem_export_protD_CcmD"/>
</dbReference>
<dbReference type="PANTHER" id="PTHR37531">
    <property type="entry name" value="HEME EXPORTER PROTEIN D"/>
    <property type="match status" value="1"/>
</dbReference>
<dbReference type="GO" id="GO:0005886">
    <property type="term" value="C:plasma membrane"/>
    <property type="evidence" value="ECO:0007669"/>
    <property type="project" value="UniProtKB-SubCell"/>
</dbReference>
<comment type="similarity">
    <text evidence="3 12">Belongs to the CcmD/CycX/HelD family.</text>
</comment>
<accession>A0A3M0BWS6</accession>
<sequence>MTEFLHMGGYAAFVWGAYGVAALALIWLALASLGGQRRARRQVDRQRAARRQGAPTARPDAAAETGTATNTPATDLSRAEGAL</sequence>
<evidence type="ECO:0000256" key="7">
    <source>
        <dbReference type="ARBA" id="ARBA00022519"/>
    </source>
</evidence>
<keyword evidence="10 12" id="KW-1133">Transmembrane helix</keyword>
<reference evidence="14 15" key="1">
    <citation type="submission" date="2018-10" db="EMBL/GenBank/DDBJ databases">
        <title>Genomic Encyclopedia of Archaeal and Bacterial Type Strains, Phase II (KMG-II): from individual species to whole genera.</title>
        <authorList>
            <person name="Goeker M."/>
        </authorList>
    </citation>
    <scope>NUCLEOTIDE SEQUENCE [LARGE SCALE GENOMIC DNA]</scope>
    <source>
        <strain evidence="14 15">DSM 25217</strain>
    </source>
</reference>
<keyword evidence="5 12" id="KW-0813">Transport</keyword>
<dbReference type="Pfam" id="PF04995">
    <property type="entry name" value="CcmD"/>
    <property type="match status" value="1"/>
</dbReference>
<gene>
    <name evidence="14" type="ORF">BXY39_3556</name>
</gene>
<evidence type="ECO:0000256" key="12">
    <source>
        <dbReference type="RuleBase" id="RU363101"/>
    </source>
</evidence>
<dbReference type="EMBL" id="REFR01000015">
    <property type="protein sequence ID" value="RMB02044.1"/>
    <property type="molecule type" value="Genomic_DNA"/>
</dbReference>
<proteinExistence type="inferred from homology"/>
<dbReference type="RefSeq" id="WP_121940175.1">
    <property type="nucleotide sequence ID" value="NZ_REFR01000015.1"/>
</dbReference>
<dbReference type="GO" id="GO:0015886">
    <property type="term" value="P:heme transport"/>
    <property type="evidence" value="ECO:0007669"/>
    <property type="project" value="InterPro"/>
</dbReference>
<keyword evidence="15" id="KW-1185">Reference proteome</keyword>
<keyword evidence="7 12" id="KW-0997">Cell inner membrane</keyword>
<keyword evidence="8 12" id="KW-0812">Transmembrane</keyword>
<evidence type="ECO:0000256" key="1">
    <source>
        <dbReference type="ARBA" id="ARBA00002442"/>
    </source>
</evidence>
<comment type="caution">
    <text evidence="14">The sequence shown here is derived from an EMBL/GenBank/DDBJ whole genome shotgun (WGS) entry which is preliminary data.</text>
</comment>
<evidence type="ECO:0000256" key="2">
    <source>
        <dbReference type="ARBA" id="ARBA00004377"/>
    </source>
</evidence>
<keyword evidence="11 12" id="KW-0472">Membrane</keyword>
<evidence type="ECO:0000313" key="15">
    <source>
        <dbReference type="Proteomes" id="UP000271227"/>
    </source>
</evidence>
<comment type="subcellular location">
    <subcellularLocation>
        <location evidence="2 12">Cell inner membrane</location>
        <topology evidence="2 12">Single-pass membrane protein</topology>
    </subcellularLocation>
</comment>
<keyword evidence="9 12" id="KW-0201">Cytochrome c-type biogenesis</keyword>
<dbReference type="GO" id="GO:0017004">
    <property type="term" value="P:cytochrome complex assembly"/>
    <property type="evidence" value="ECO:0007669"/>
    <property type="project" value="UniProtKB-KW"/>
</dbReference>
<dbReference type="AlphaFoldDB" id="A0A3M0BWS6"/>
<evidence type="ECO:0000313" key="14">
    <source>
        <dbReference type="EMBL" id="RMB02044.1"/>
    </source>
</evidence>
<keyword evidence="6 12" id="KW-1003">Cell membrane</keyword>
<protein>
    <recommendedName>
        <fullName evidence="4 12">Heme exporter protein D</fullName>
    </recommendedName>
</protein>
<evidence type="ECO:0000256" key="3">
    <source>
        <dbReference type="ARBA" id="ARBA00008741"/>
    </source>
</evidence>
<dbReference type="Proteomes" id="UP000271227">
    <property type="component" value="Unassembled WGS sequence"/>
</dbReference>
<evidence type="ECO:0000256" key="9">
    <source>
        <dbReference type="ARBA" id="ARBA00022748"/>
    </source>
</evidence>
<dbReference type="NCBIfam" id="TIGR03141">
    <property type="entry name" value="cytochro_ccmD"/>
    <property type="match status" value="1"/>
</dbReference>
<evidence type="ECO:0000256" key="6">
    <source>
        <dbReference type="ARBA" id="ARBA00022475"/>
    </source>
</evidence>
<name>A0A3M0BWS6_9PROT</name>
<dbReference type="InterPro" id="IPR052075">
    <property type="entry name" value="Heme_exporter_D"/>
</dbReference>
<dbReference type="InParanoid" id="A0A3M0BWS6"/>
<feature type="transmembrane region" description="Helical" evidence="12">
    <location>
        <begin position="12"/>
        <end position="33"/>
    </location>
</feature>
<evidence type="ECO:0000256" key="8">
    <source>
        <dbReference type="ARBA" id="ARBA00022692"/>
    </source>
</evidence>
<organism evidence="14 15">
    <name type="scientific">Eilatimonas milleporae</name>
    <dbReference type="NCBI Taxonomy" id="911205"/>
    <lineage>
        <taxon>Bacteria</taxon>
        <taxon>Pseudomonadati</taxon>
        <taxon>Pseudomonadota</taxon>
        <taxon>Alphaproteobacteria</taxon>
        <taxon>Kordiimonadales</taxon>
        <taxon>Kordiimonadaceae</taxon>
        <taxon>Eilatimonas</taxon>
    </lineage>
</organism>
<comment type="function">
    <text evidence="1 12">Required for the export of heme to the periplasm for the biogenesis of c-type cytochromes.</text>
</comment>